<dbReference type="NCBIfam" id="TIGR00121">
    <property type="entry name" value="birA_ligase"/>
    <property type="match status" value="1"/>
</dbReference>
<dbReference type="EMBL" id="CP017141">
    <property type="protein sequence ID" value="AOM76592.1"/>
    <property type="molecule type" value="Genomic_DNA"/>
</dbReference>
<dbReference type="Proteomes" id="UP000094313">
    <property type="component" value="Chromosome"/>
</dbReference>
<dbReference type="AlphaFoldDB" id="A0A1D7QD39"/>
<dbReference type="GO" id="GO:0005737">
    <property type="term" value="C:cytoplasm"/>
    <property type="evidence" value="ECO:0007669"/>
    <property type="project" value="TreeGrafter"/>
</dbReference>
<protein>
    <submittedName>
        <fullName evidence="3">Biotin--[acetyl-CoA-carboxylase] ligase</fullName>
    </submittedName>
</protein>
<dbReference type="InterPro" id="IPR004143">
    <property type="entry name" value="BPL_LPL_catalytic"/>
</dbReference>
<proteinExistence type="predicted"/>
<sequence>MQNNTFSTLFVGQNLIKLSEVDSTNNFLKVLVSNSEPLTEGTVIMADKQFAGRGQQDNIWHTEPGLNLTFSIYLKPSFLPVGKQFLLNMAVSIGIRNALQRFVKDGIRIKWPNDIYFGHQKMGGVLIENMLSGSTYKSTIIGIGINVNQLHFDSRKLKSATSLKEILQQDVNLIELLAEICSHIEKQYLQLKAGGYSQLKDDYVRGLYKFNEPAVYRQNGEVIEGRITEVTESGLLGILRAGELRHYNFKEIEFLNNTP</sequence>
<feature type="domain" description="BPL/LPL catalytic" evidence="2">
    <location>
        <begin position="10"/>
        <end position="192"/>
    </location>
</feature>
<organism evidence="3 4">
    <name type="scientific">Pedobacter steynii</name>
    <dbReference type="NCBI Taxonomy" id="430522"/>
    <lineage>
        <taxon>Bacteria</taxon>
        <taxon>Pseudomonadati</taxon>
        <taxon>Bacteroidota</taxon>
        <taxon>Sphingobacteriia</taxon>
        <taxon>Sphingobacteriales</taxon>
        <taxon>Sphingobacteriaceae</taxon>
        <taxon>Pedobacter</taxon>
    </lineage>
</organism>
<dbReference type="CDD" id="cd16442">
    <property type="entry name" value="BPL"/>
    <property type="match status" value="1"/>
</dbReference>
<dbReference type="PROSITE" id="PS51733">
    <property type="entry name" value="BPL_LPL_CATALYTIC"/>
    <property type="match status" value="1"/>
</dbReference>
<name>A0A1D7QD39_9SPHI</name>
<evidence type="ECO:0000313" key="4">
    <source>
        <dbReference type="Proteomes" id="UP000094313"/>
    </source>
</evidence>
<dbReference type="SUPFAM" id="SSF55681">
    <property type="entry name" value="Class II aaRS and biotin synthetases"/>
    <property type="match status" value="1"/>
</dbReference>
<dbReference type="KEGG" id="psty:BFS30_05130"/>
<evidence type="ECO:0000256" key="1">
    <source>
        <dbReference type="ARBA" id="ARBA00022598"/>
    </source>
</evidence>
<accession>A0A1D7QD39</accession>
<dbReference type="PANTHER" id="PTHR12835">
    <property type="entry name" value="BIOTIN PROTEIN LIGASE"/>
    <property type="match status" value="1"/>
</dbReference>
<gene>
    <name evidence="3" type="ORF">BFS30_05130</name>
</gene>
<dbReference type="PANTHER" id="PTHR12835:SF5">
    <property type="entry name" value="BIOTIN--PROTEIN LIGASE"/>
    <property type="match status" value="1"/>
</dbReference>
<dbReference type="OrthoDB" id="9807064at2"/>
<keyword evidence="4" id="KW-1185">Reference proteome</keyword>
<keyword evidence="1 3" id="KW-0436">Ligase</keyword>
<evidence type="ECO:0000313" key="3">
    <source>
        <dbReference type="EMBL" id="AOM76592.1"/>
    </source>
</evidence>
<dbReference type="InterPro" id="IPR004408">
    <property type="entry name" value="Biotin_CoA_COase_ligase"/>
</dbReference>
<dbReference type="Pfam" id="PF03099">
    <property type="entry name" value="BPL_LplA_LipB"/>
    <property type="match status" value="1"/>
</dbReference>
<evidence type="ECO:0000259" key="2">
    <source>
        <dbReference type="PROSITE" id="PS51733"/>
    </source>
</evidence>
<dbReference type="Gene3D" id="3.30.930.10">
    <property type="entry name" value="Bira Bifunctional Protein, Domain 2"/>
    <property type="match status" value="1"/>
</dbReference>
<dbReference type="RefSeq" id="WP_069378287.1">
    <property type="nucleotide sequence ID" value="NZ_CP017141.1"/>
</dbReference>
<dbReference type="GO" id="GO:0004077">
    <property type="term" value="F:biotin--[biotin carboxyl-carrier protein] ligase activity"/>
    <property type="evidence" value="ECO:0007669"/>
    <property type="project" value="InterPro"/>
</dbReference>
<dbReference type="InterPro" id="IPR045864">
    <property type="entry name" value="aa-tRNA-synth_II/BPL/LPL"/>
</dbReference>
<reference evidence="3 4" key="1">
    <citation type="submission" date="2016-08" db="EMBL/GenBank/DDBJ databases">
        <authorList>
            <person name="Seilhamer J.J."/>
        </authorList>
    </citation>
    <scope>NUCLEOTIDE SEQUENCE [LARGE SCALE GENOMIC DNA]</scope>
    <source>
        <strain evidence="3 4">DX4</strain>
    </source>
</reference>